<dbReference type="OrthoDB" id="10272851at2759"/>
<organism evidence="2 3">
    <name type="scientific">Ectocarpus siliculosus</name>
    <name type="common">Brown alga</name>
    <name type="synonym">Conferva siliculosa</name>
    <dbReference type="NCBI Taxonomy" id="2880"/>
    <lineage>
        <taxon>Eukaryota</taxon>
        <taxon>Sar</taxon>
        <taxon>Stramenopiles</taxon>
        <taxon>Ochrophyta</taxon>
        <taxon>PX clade</taxon>
        <taxon>Phaeophyceae</taxon>
        <taxon>Ectocarpales</taxon>
        <taxon>Ectocarpaceae</taxon>
        <taxon>Ectocarpus</taxon>
    </lineage>
</organism>
<feature type="compositionally biased region" description="Polar residues" evidence="1">
    <location>
        <begin position="108"/>
        <end position="125"/>
    </location>
</feature>
<dbReference type="Proteomes" id="UP000002630">
    <property type="component" value="Linkage Group LG06"/>
</dbReference>
<sequence>MDGSRGCGRGATLGGAWKTLVEWFAEPFHSCRTRLGSTDRFHDHDEEDMTWVEYQWLTRTNHESLRLSRPPPRLNQCFTPPKRSNTSRKDGGDSNNEASPVTPPITPPSQASATTHSNSSEPPDQ</sequence>
<dbReference type="InParanoid" id="D8LRZ2"/>
<dbReference type="EMBL" id="FN648926">
    <property type="protein sequence ID" value="CBN73776.1"/>
    <property type="molecule type" value="Genomic_DNA"/>
</dbReference>
<proteinExistence type="predicted"/>
<dbReference type="EMBL" id="FN649731">
    <property type="protein sequence ID" value="CBN73776.1"/>
    <property type="molecule type" value="Genomic_DNA"/>
</dbReference>
<gene>
    <name evidence="2" type="ORF">Esi_0007_0027</name>
</gene>
<feature type="region of interest" description="Disordered" evidence="1">
    <location>
        <begin position="63"/>
        <end position="125"/>
    </location>
</feature>
<dbReference type="AlphaFoldDB" id="D8LRZ2"/>
<reference evidence="2 3" key="1">
    <citation type="journal article" date="2010" name="Nature">
        <title>The Ectocarpus genome and the independent evolution of multicellularity in brown algae.</title>
        <authorList>
            <person name="Cock J.M."/>
            <person name="Sterck L."/>
            <person name="Rouze P."/>
            <person name="Scornet D."/>
            <person name="Allen A.E."/>
            <person name="Amoutzias G."/>
            <person name="Anthouard V."/>
            <person name="Artiguenave F."/>
            <person name="Aury J.M."/>
            <person name="Badger J.H."/>
            <person name="Beszteri B."/>
            <person name="Billiau K."/>
            <person name="Bonnet E."/>
            <person name="Bothwell J.H."/>
            <person name="Bowler C."/>
            <person name="Boyen C."/>
            <person name="Brownlee C."/>
            <person name="Carrano C.J."/>
            <person name="Charrier B."/>
            <person name="Cho G.Y."/>
            <person name="Coelho S.M."/>
            <person name="Collen J."/>
            <person name="Corre E."/>
            <person name="Da Silva C."/>
            <person name="Delage L."/>
            <person name="Delaroque N."/>
            <person name="Dittami S.M."/>
            <person name="Doulbeau S."/>
            <person name="Elias M."/>
            <person name="Farnham G."/>
            <person name="Gachon C.M."/>
            <person name="Gschloessl B."/>
            <person name="Heesch S."/>
            <person name="Jabbari K."/>
            <person name="Jubin C."/>
            <person name="Kawai H."/>
            <person name="Kimura K."/>
            <person name="Kloareg B."/>
            <person name="Kupper F.C."/>
            <person name="Lang D."/>
            <person name="Le Bail A."/>
            <person name="Leblanc C."/>
            <person name="Lerouge P."/>
            <person name="Lohr M."/>
            <person name="Lopez P.J."/>
            <person name="Martens C."/>
            <person name="Maumus F."/>
            <person name="Michel G."/>
            <person name="Miranda-Saavedra D."/>
            <person name="Morales J."/>
            <person name="Moreau H."/>
            <person name="Motomura T."/>
            <person name="Nagasato C."/>
            <person name="Napoli C.A."/>
            <person name="Nelson D.R."/>
            <person name="Nyvall-Collen P."/>
            <person name="Peters A.F."/>
            <person name="Pommier C."/>
            <person name="Potin P."/>
            <person name="Poulain J."/>
            <person name="Quesneville H."/>
            <person name="Read B."/>
            <person name="Rensing S.A."/>
            <person name="Ritter A."/>
            <person name="Rousvoal S."/>
            <person name="Samanta M."/>
            <person name="Samson G."/>
            <person name="Schroeder D.C."/>
            <person name="Segurens B."/>
            <person name="Strittmatter M."/>
            <person name="Tonon T."/>
            <person name="Tregear J.W."/>
            <person name="Valentin K."/>
            <person name="von Dassow P."/>
            <person name="Yamagishi T."/>
            <person name="Van de Peer Y."/>
            <person name="Wincker P."/>
        </authorList>
    </citation>
    <scope>NUCLEOTIDE SEQUENCE [LARGE SCALE GENOMIC DNA]</scope>
    <source>
        <strain evidence="3">Ec32 / CCAP1310/4</strain>
    </source>
</reference>
<protein>
    <submittedName>
        <fullName evidence="2">Uncharacterized protein</fullName>
    </submittedName>
</protein>
<evidence type="ECO:0000313" key="2">
    <source>
        <dbReference type="EMBL" id="CBN73776.1"/>
    </source>
</evidence>
<keyword evidence="3" id="KW-1185">Reference proteome</keyword>
<name>D8LRZ2_ECTSI</name>
<evidence type="ECO:0000256" key="1">
    <source>
        <dbReference type="SAM" id="MobiDB-lite"/>
    </source>
</evidence>
<accession>D8LRZ2</accession>
<evidence type="ECO:0000313" key="3">
    <source>
        <dbReference type="Proteomes" id="UP000002630"/>
    </source>
</evidence>